<dbReference type="RefSeq" id="WP_095848451.1">
    <property type="nucleotide sequence ID" value="NZ_CP014136.1"/>
</dbReference>
<dbReference type="GO" id="GO:0071111">
    <property type="term" value="F:cyclic-guanylate-specific phosphodiesterase activity"/>
    <property type="evidence" value="ECO:0007669"/>
    <property type="project" value="UniProtKB-EC"/>
</dbReference>
<dbReference type="GO" id="GO:0005886">
    <property type="term" value="C:plasma membrane"/>
    <property type="evidence" value="ECO:0007669"/>
    <property type="project" value="UniProtKB-SubCell"/>
</dbReference>
<evidence type="ECO:0000256" key="4">
    <source>
        <dbReference type="ARBA" id="ARBA00022636"/>
    </source>
</evidence>
<feature type="domain" description="EAL" evidence="11">
    <location>
        <begin position="266"/>
        <end position="515"/>
    </location>
</feature>
<evidence type="ECO:0000256" key="3">
    <source>
        <dbReference type="ARBA" id="ARBA00022475"/>
    </source>
</evidence>
<evidence type="ECO:0000256" key="8">
    <source>
        <dbReference type="ARBA" id="ARBA00023136"/>
    </source>
</evidence>
<evidence type="ECO:0000256" key="7">
    <source>
        <dbReference type="ARBA" id="ARBA00022989"/>
    </source>
</evidence>
<evidence type="ECO:0000313" key="13">
    <source>
        <dbReference type="Proteomes" id="UP000217182"/>
    </source>
</evidence>
<evidence type="ECO:0000256" key="2">
    <source>
        <dbReference type="ARBA" id="ARBA00012282"/>
    </source>
</evidence>
<dbReference type="AlphaFoldDB" id="A0A250B6R9"/>
<evidence type="ECO:0000256" key="6">
    <source>
        <dbReference type="ARBA" id="ARBA00022801"/>
    </source>
</evidence>
<dbReference type="Pfam" id="PF12792">
    <property type="entry name" value="CSS-motif"/>
    <property type="match status" value="1"/>
</dbReference>
<gene>
    <name evidence="12" type="ORF">AWC35_22410</name>
</gene>
<keyword evidence="5 10" id="KW-0812">Transmembrane</keyword>
<dbReference type="InterPro" id="IPR035919">
    <property type="entry name" value="EAL_sf"/>
</dbReference>
<proteinExistence type="predicted"/>
<sequence>MLMSQLSVTKYRYYRWLLASFVGVVVLLVSLYSRFYQEVKDIEQSQQVLARRIVTKLNQVLMPAHQQALRSMPLLNESCETIIPTLRYRTVQNAGVRAMLLVKNDNVYCSSIFGVRQYPFNSNLPGMANSETKLALRSSMTVSKGTPILQMWLPDPADRSRGVLQVFGIELLASFLLEPQEPYARRVELNVANFSLGYNQRELLRRENQPDDLRYTASSSEYPFSITVFGPSAEILALEKLPHQIPLALLISLLAGYVAYLISANRMSLAYYISHAITHRKFLVYCQPIIDGETGRCMGVEILLRWQNKRQGWVSPDVFIPLAEQHGLIIPLTRYLLSTVVENLALFPPRPSFYISINVAAEHFNAAYLLKDINRLWQPAQPMPSLVLELTERTELAADHYEQIKALKEMGIMLAIDDFGTGHSSLSYLKKLNPDILKIDRSFTAAIGTDAINATVTDTIIALANALKIRLVAEGVETEEQLEHLRARGVNALQGFYFAKPMPINEFPLWLQHYEEHLRSQDMRADWLSAAAPQDTPLGTPDGR</sequence>
<protein>
    <recommendedName>
        <fullName evidence="2">cyclic-guanylate-specific phosphodiesterase</fullName>
        <ecNumber evidence="2">3.1.4.52</ecNumber>
    </recommendedName>
</protein>
<dbReference type="Gene3D" id="3.20.20.450">
    <property type="entry name" value="EAL domain"/>
    <property type="match status" value="1"/>
</dbReference>
<evidence type="ECO:0000259" key="11">
    <source>
        <dbReference type="PROSITE" id="PS50883"/>
    </source>
</evidence>
<comment type="catalytic activity">
    <reaction evidence="9">
        <text>3',3'-c-di-GMP + H2O = 5'-phosphoguanylyl(3'-&gt;5')guanosine + H(+)</text>
        <dbReference type="Rhea" id="RHEA:24902"/>
        <dbReference type="ChEBI" id="CHEBI:15377"/>
        <dbReference type="ChEBI" id="CHEBI:15378"/>
        <dbReference type="ChEBI" id="CHEBI:58754"/>
        <dbReference type="ChEBI" id="CHEBI:58805"/>
        <dbReference type="EC" id="3.1.4.52"/>
    </reaction>
</comment>
<keyword evidence="7 10" id="KW-1133">Transmembrane helix</keyword>
<comment type="subcellular location">
    <subcellularLocation>
        <location evidence="1">Cell membrane</location>
        <topology evidence="1">Multi-pass membrane protein</topology>
    </subcellularLocation>
</comment>
<keyword evidence="8 10" id="KW-0472">Membrane</keyword>
<dbReference type="EMBL" id="CP014136">
    <property type="protein sequence ID" value="ATA21864.1"/>
    <property type="molecule type" value="Genomic_DNA"/>
</dbReference>
<evidence type="ECO:0000256" key="1">
    <source>
        <dbReference type="ARBA" id="ARBA00004651"/>
    </source>
</evidence>
<keyword evidence="6" id="KW-0378">Hydrolase</keyword>
<evidence type="ECO:0000256" key="10">
    <source>
        <dbReference type="SAM" id="Phobius"/>
    </source>
</evidence>
<dbReference type="SUPFAM" id="SSF141868">
    <property type="entry name" value="EAL domain-like"/>
    <property type="match status" value="1"/>
</dbReference>
<keyword evidence="4" id="KW-0973">c-di-GMP</keyword>
<evidence type="ECO:0000256" key="9">
    <source>
        <dbReference type="ARBA" id="ARBA00034290"/>
    </source>
</evidence>
<evidence type="ECO:0000256" key="5">
    <source>
        <dbReference type="ARBA" id="ARBA00022692"/>
    </source>
</evidence>
<evidence type="ECO:0000313" key="12">
    <source>
        <dbReference type="EMBL" id="ATA21864.1"/>
    </source>
</evidence>
<keyword evidence="13" id="KW-1185">Reference proteome</keyword>
<keyword evidence="3" id="KW-1003">Cell membrane</keyword>
<name>A0A250B6R9_9GAMM</name>
<dbReference type="Proteomes" id="UP000217182">
    <property type="component" value="Chromosome"/>
</dbReference>
<dbReference type="PANTHER" id="PTHR33121">
    <property type="entry name" value="CYCLIC DI-GMP PHOSPHODIESTERASE PDEF"/>
    <property type="match status" value="1"/>
</dbReference>
<accession>A0A250B6R9</accession>
<dbReference type="InterPro" id="IPR050706">
    <property type="entry name" value="Cyclic-di-GMP_PDE-like"/>
</dbReference>
<dbReference type="CDD" id="cd01948">
    <property type="entry name" value="EAL"/>
    <property type="match status" value="1"/>
</dbReference>
<dbReference type="SMART" id="SM00052">
    <property type="entry name" value="EAL"/>
    <property type="match status" value="1"/>
</dbReference>
<dbReference type="PROSITE" id="PS50883">
    <property type="entry name" value="EAL"/>
    <property type="match status" value="1"/>
</dbReference>
<dbReference type="PANTHER" id="PTHR33121:SF79">
    <property type="entry name" value="CYCLIC DI-GMP PHOSPHODIESTERASE PDED-RELATED"/>
    <property type="match status" value="1"/>
</dbReference>
<dbReference type="InterPro" id="IPR024744">
    <property type="entry name" value="CSS-motif_dom"/>
</dbReference>
<dbReference type="KEGG" id="gqu:AWC35_22410"/>
<dbReference type="EC" id="3.1.4.52" evidence="2"/>
<dbReference type="Pfam" id="PF00563">
    <property type="entry name" value="EAL"/>
    <property type="match status" value="1"/>
</dbReference>
<dbReference type="OrthoDB" id="675397at2"/>
<reference evidence="12 13" key="1">
    <citation type="submission" date="2016-01" db="EMBL/GenBank/DDBJ databases">
        <authorList>
            <person name="Oliw E.H."/>
        </authorList>
    </citation>
    <scope>NUCLEOTIDE SEQUENCE [LARGE SCALE GENOMIC DNA]</scope>
    <source>
        <strain evidence="12 13">FRB97</strain>
    </source>
</reference>
<organism evidence="12 13">
    <name type="scientific">Gibbsiella quercinecans</name>
    <dbReference type="NCBI Taxonomy" id="929813"/>
    <lineage>
        <taxon>Bacteria</taxon>
        <taxon>Pseudomonadati</taxon>
        <taxon>Pseudomonadota</taxon>
        <taxon>Gammaproteobacteria</taxon>
        <taxon>Enterobacterales</taxon>
        <taxon>Yersiniaceae</taxon>
        <taxon>Gibbsiella</taxon>
    </lineage>
</organism>
<feature type="transmembrane region" description="Helical" evidence="10">
    <location>
        <begin position="13"/>
        <end position="32"/>
    </location>
</feature>
<dbReference type="InterPro" id="IPR001633">
    <property type="entry name" value="EAL_dom"/>
</dbReference>